<comment type="caution">
    <text evidence="2">The sequence shown here is derived from an EMBL/GenBank/DDBJ whole genome shotgun (WGS) entry which is preliminary data.</text>
</comment>
<dbReference type="GO" id="GO:0016787">
    <property type="term" value="F:hydrolase activity"/>
    <property type="evidence" value="ECO:0007669"/>
    <property type="project" value="UniProtKB-KW"/>
</dbReference>
<protein>
    <submittedName>
        <fullName evidence="2">Class A beta-lactamase-related serine hydrolase</fullName>
    </submittedName>
</protein>
<evidence type="ECO:0000313" key="3">
    <source>
        <dbReference type="Proteomes" id="UP000774130"/>
    </source>
</evidence>
<organism evidence="2 3">
    <name type="scientific">Enterococcus alishanensis</name>
    <dbReference type="NCBI Taxonomy" id="1303817"/>
    <lineage>
        <taxon>Bacteria</taxon>
        <taxon>Bacillati</taxon>
        <taxon>Bacillota</taxon>
        <taxon>Bacilli</taxon>
        <taxon>Lactobacillales</taxon>
        <taxon>Enterococcaceae</taxon>
        <taxon>Enterococcus</taxon>
    </lineage>
</organism>
<dbReference type="RefSeq" id="WP_218327420.1">
    <property type="nucleotide sequence ID" value="NZ_JAHUZB010000008.1"/>
</dbReference>
<sequence>MKWLTTSAVIITSIFWYFIQLQPDSSQASDTKTLKVTVNDTSDFIKKTPTTEEKQFYQTMQTTLENQAQQIDGEIAVTYLDLATGQETSINGEQTFVAASTTKVPLVMLISDQIAAGNLSWEQEIPYQEAFFESGTGTIQNDIQPAYTVEELTELVITVSDNIAKNMLYDLVGGYETGVKDWYVTYLKRLSNGENTISSADMAKLLAILNAHAADNQGYQNLIKDMQQTIFNERLATENTVNQVAHKIGTNDTYVHDVGIFYGEHPYILTVYTNQVTDAEMVISTISDAVWQTQMNYPKQKD</sequence>
<dbReference type="EMBL" id="JAHUZB010000008">
    <property type="protein sequence ID" value="MBV7392211.1"/>
    <property type="molecule type" value="Genomic_DNA"/>
</dbReference>
<evidence type="ECO:0000259" key="1">
    <source>
        <dbReference type="Pfam" id="PF13354"/>
    </source>
</evidence>
<dbReference type="PANTHER" id="PTHR35333:SF3">
    <property type="entry name" value="BETA-LACTAMASE-TYPE TRANSPEPTIDASE FOLD CONTAINING PROTEIN"/>
    <property type="match status" value="1"/>
</dbReference>
<dbReference type="InterPro" id="IPR045155">
    <property type="entry name" value="Beta-lactam_cat"/>
</dbReference>
<dbReference type="PANTHER" id="PTHR35333">
    <property type="entry name" value="BETA-LACTAMASE"/>
    <property type="match status" value="1"/>
</dbReference>
<reference evidence="2 3" key="1">
    <citation type="submission" date="2021-06" db="EMBL/GenBank/DDBJ databases">
        <title>Enterococcus alishanensis sp. nov., a novel lactic acid bacterium isolated from fresh coffee beans.</title>
        <authorList>
            <person name="Chen Y.-S."/>
        </authorList>
    </citation>
    <scope>NUCLEOTIDE SEQUENCE [LARGE SCALE GENOMIC DNA]</scope>
    <source>
        <strain evidence="2 3">ALS3</strain>
    </source>
</reference>
<evidence type="ECO:0000313" key="2">
    <source>
        <dbReference type="EMBL" id="MBV7392211.1"/>
    </source>
</evidence>
<dbReference type="Pfam" id="PF13354">
    <property type="entry name" value="Beta-lactamase2"/>
    <property type="match status" value="1"/>
</dbReference>
<dbReference type="Proteomes" id="UP000774130">
    <property type="component" value="Unassembled WGS sequence"/>
</dbReference>
<gene>
    <name evidence="2" type="ORF">KUA55_16120</name>
</gene>
<feature type="domain" description="Beta-lactamase class A catalytic" evidence="1">
    <location>
        <begin position="77"/>
        <end position="273"/>
    </location>
</feature>
<dbReference type="InterPro" id="IPR000871">
    <property type="entry name" value="Beta-lactam_class-A"/>
</dbReference>
<proteinExistence type="predicted"/>
<keyword evidence="3" id="KW-1185">Reference proteome</keyword>
<name>A0ABS6TH41_9ENTE</name>
<accession>A0ABS6TH41</accession>
<keyword evidence="2" id="KW-0378">Hydrolase</keyword>